<dbReference type="Pfam" id="PF04542">
    <property type="entry name" value="Sigma70_r2"/>
    <property type="match status" value="1"/>
</dbReference>
<feature type="domain" description="RNA polymerase sigma factor 70 region 4 type 2" evidence="6">
    <location>
        <begin position="120"/>
        <end position="171"/>
    </location>
</feature>
<dbReference type="OrthoDB" id="9789355at2"/>
<accession>A0A3E2NGZ5</accession>
<keyword evidence="3" id="KW-0731">Sigma factor</keyword>
<dbReference type="Proteomes" id="UP001419084">
    <property type="component" value="Unassembled WGS sequence"/>
</dbReference>
<evidence type="ECO:0000256" key="4">
    <source>
        <dbReference type="ARBA" id="ARBA00023163"/>
    </source>
</evidence>
<dbReference type="SUPFAM" id="SSF88659">
    <property type="entry name" value="Sigma3 and sigma4 domains of RNA polymerase sigma factors"/>
    <property type="match status" value="1"/>
</dbReference>
<dbReference type="InterPro" id="IPR014284">
    <property type="entry name" value="RNA_pol_sigma-70_dom"/>
</dbReference>
<dbReference type="EMBL" id="QOHO01000013">
    <property type="protein sequence ID" value="RFZ80245.1"/>
    <property type="molecule type" value="Genomic_DNA"/>
</dbReference>
<dbReference type="InterPro" id="IPR013325">
    <property type="entry name" value="RNA_pol_sigma_r2"/>
</dbReference>
<reference evidence="7 10" key="2">
    <citation type="journal article" date="2024" name="Int. J. Syst. Evol. Microbiol.">
        <title>Lacrimispora brassicae sp. nov. isolated from fermented cabbage, and proposal of Clostridium indicum Gundawar et al. 2019 and Clostridium methoxybenzovorans Mechichi et al. 1999 as heterotypic synonyms of Lacrimispora amygdalina (Parshina et al. 2003) Haas and Blanchard 2020 and Lacrimispora indolis (McClung and McCoy 1957) Haas and Blanchard 2020, respectively.</title>
        <authorList>
            <person name="Kobayashi H."/>
            <person name="Tanizawa Y."/>
            <person name="Sakamoto M."/>
            <person name="Ohkuma M."/>
            <person name="Tohno M."/>
        </authorList>
    </citation>
    <scope>NUCLEOTIDE SEQUENCE [LARGE SCALE GENOMIC DNA]</scope>
    <source>
        <strain evidence="7 10">DSM 12857</strain>
    </source>
</reference>
<dbReference type="PANTHER" id="PTHR43133">
    <property type="entry name" value="RNA POLYMERASE ECF-TYPE SIGMA FACTO"/>
    <property type="match status" value="1"/>
</dbReference>
<evidence type="ECO:0000256" key="2">
    <source>
        <dbReference type="ARBA" id="ARBA00023015"/>
    </source>
</evidence>
<evidence type="ECO:0000259" key="6">
    <source>
        <dbReference type="Pfam" id="PF08281"/>
    </source>
</evidence>
<evidence type="ECO:0000313" key="10">
    <source>
        <dbReference type="Proteomes" id="UP001419084"/>
    </source>
</evidence>
<evidence type="ECO:0000313" key="7">
    <source>
        <dbReference type="EMBL" id="GLB28300.1"/>
    </source>
</evidence>
<sequence>MLAFIMTLENERDRDKVTEIYELYSGTMLYIANTILNEVHLAEDAVSESFIKIIDNLEKINIVDCYQTRGFVVIIVRNVAIDMLRKQKKKQIVPLEEDDYGLSYEEPAFDNFSVKEACDKIKCCIGNLKKSYSDILYLKVEFDCSFEEIGKILGISTENAKMRLSRARKALKKELKKEGVYSEQ</sequence>
<protein>
    <submittedName>
        <fullName evidence="8">Sigma-70 family RNA polymerase sigma factor</fullName>
    </submittedName>
</protein>
<feature type="domain" description="RNA polymerase sigma-70 region 2" evidence="5">
    <location>
        <begin position="21"/>
        <end position="89"/>
    </location>
</feature>
<dbReference type="Gene3D" id="1.10.10.10">
    <property type="entry name" value="Winged helix-like DNA-binding domain superfamily/Winged helix DNA-binding domain"/>
    <property type="match status" value="1"/>
</dbReference>
<evidence type="ECO:0000313" key="9">
    <source>
        <dbReference type="Proteomes" id="UP000260680"/>
    </source>
</evidence>
<proteinExistence type="inferred from homology"/>
<dbReference type="InterPro" id="IPR007627">
    <property type="entry name" value="RNA_pol_sigma70_r2"/>
</dbReference>
<dbReference type="GO" id="GO:0006352">
    <property type="term" value="P:DNA-templated transcription initiation"/>
    <property type="evidence" value="ECO:0007669"/>
    <property type="project" value="InterPro"/>
</dbReference>
<dbReference type="Proteomes" id="UP000260680">
    <property type="component" value="Unassembled WGS sequence"/>
</dbReference>
<evidence type="ECO:0000259" key="5">
    <source>
        <dbReference type="Pfam" id="PF04542"/>
    </source>
</evidence>
<dbReference type="InterPro" id="IPR013324">
    <property type="entry name" value="RNA_pol_sigma_r3/r4-like"/>
</dbReference>
<name>A0A3E2NGZ5_9FIRM</name>
<dbReference type="Gene3D" id="1.10.1740.10">
    <property type="match status" value="1"/>
</dbReference>
<dbReference type="PANTHER" id="PTHR43133:SF60">
    <property type="entry name" value="RNA POLYMERASE SIGMA FACTOR SIGV"/>
    <property type="match status" value="1"/>
</dbReference>
<evidence type="ECO:0000313" key="8">
    <source>
        <dbReference type="EMBL" id="RFZ80245.1"/>
    </source>
</evidence>
<dbReference type="AlphaFoldDB" id="A0A3E2NGZ5"/>
<gene>
    <name evidence="8" type="ORF">DS742_04610</name>
    <name evidence="7" type="ORF">LAD12857_02230</name>
</gene>
<dbReference type="InterPro" id="IPR013249">
    <property type="entry name" value="RNA_pol_sigma70_r4_t2"/>
</dbReference>
<evidence type="ECO:0000256" key="1">
    <source>
        <dbReference type="ARBA" id="ARBA00010641"/>
    </source>
</evidence>
<keyword evidence="2" id="KW-0805">Transcription regulation</keyword>
<comment type="caution">
    <text evidence="8">The sequence shown here is derived from an EMBL/GenBank/DDBJ whole genome shotgun (WGS) entry which is preliminary data.</text>
</comment>
<dbReference type="InterPro" id="IPR039425">
    <property type="entry name" value="RNA_pol_sigma-70-like"/>
</dbReference>
<dbReference type="InterPro" id="IPR036388">
    <property type="entry name" value="WH-like_DNA-bd_sf"/>
</dbReference>
<keyword evidence="4" id="KW-0804">Transcription</keyword>
<keyword evidence="10" id="KW-1185">Reference proteome</keyword>
<reference evidence="8 9" key="1">
    <citation type="submission" date="2018-07" db="EMBL/GenBank/DDBJ databases">
        <title>New species, Clostridium PI-S10-A1B.</title>
        <authorList>
            <person name="Krishna G."/>
            <person name="Summeta K."/>
            <person name="Shikha S."/>
            <person name="Prabhu P.B."/>
            <person name="Suresh K."/>
        </authorList>
    </citation>
    <scope>NUCLEOTIDE SEQUENCE [LARGE SCALE GENOMIC DNA]</scope>
    <source>
        <strain evidence="8 9">PI-S10-A1B</strain>
    </source>
</reference>
<evidence type="ECO:0000256" key="3">
    <source>
        <dbReference type="ARBA" id="ARBA00023082"/>
    </source>
</evidence>
<comment type="similarity">
    <text evidence="1">Belongs to the sigma-70 factor family. ECF subfamily.</text>
</comment>
<dbReference type="RefSeq" id="WP_117415831.1">
    <property type="nucleotide sequence ID" value="NZ_BRPJ01000004.1"/>
</dbReference>
<dbReference type="GO" id="GO:0003677">
    <property type="term" value="F:DNA binding"/>
    <property type="evidence" value="ECO:0007669"/>
    <property type="project" value="InterPro"/>
</dbReference>
<organism evidence="8 9">
    <name type="scientific">Lacrimispora amygdalina</name>
    <dbReference type="NCBI Taxonomy" id="253257"/>
    <lineage>
        <taxon>Bacteria</taxon>
        <taxon>Bacillati</taxon>
        <taxon>Bacillota</taxon>
        <taxon>Clostridia</taxon>
        <taxon>Lachnospirales</taxon>
        <taxon>Lachnospiraceae</taxon>
        <taxon>Lacrimispora</taxon>
    </lineage>
</organism>
<dbReference type="EMBL" id="BRPJ01000004">
    <property type="protein sequence ID" value="GLB28300.1"/>
    <property type="molecule type" value="Genomic_DNA"/>
</dbReference>
<dbReference type="GO" id="GO:0016987">
    <property type="term" value="F:sigma factor activity"/>
    <property type="evidence" value="ECO:0007669"/>
    <property type="project" value="UniProtKB-KW"/>
</dbReference>
<dbReference type="SUPFAM" id="SSF88946">
    <property type="entry name" value="Sigma2 domain of RNA polymerase sigma factors"/>
    <property type="match status" value="1"/>
</dbReference>
<dbReference type="NCBIfam" id="TIGR02937">
    <property type="entry name" value="sigma70-ECF"/>
    <property type="match status" value="1"/>
</dbReference>
<dbReference type="Pfam" id="PF08281">
    <property type="entry name" value="Sigma70_r4_2"/>
    <property type="match status" value="1"/>
</dbReference>